<dbReference type="OrthoDB" id="3675232at2759"/>
<gene>
    <name evidence="2 4" type="ORF">BDZ99DRAFT_513627</name>
</gene>
<protein>
    <submittedName>
        <fullName evidence="2 4">Uncharacterized protein</fullName>
    </submittedName>
</protein>
<feature type="compositionally biased region" description="Basic and acidic residues" evidence="1">
    <location>
        <begin position="180"/>
        <end position="192"/>
    </location>
</feature>
<keyword evidence="3" id="KW-1185">Reference proteome</keyword>
<evidence type="ECO:0000313" key="2">
    <source>
        <dbReference type="EMBL" id="KAF2817386.1"/>
    </source>
</evidence>
<evidence type="ECO:0000313" key="4">
    <source>
        <dbReference type="RefSeq" id="XP_033584350.1"/>
    </source>
</evidence>
<dbReference type="Proteomes" id="UP000504636">
    <property type="component" value="Unplaced"/>
</dbReference>
<dbReference type="RefSeq" id="XP_033584350.1">
    <property type="nucleotide sequence ID" value="XM_033724725.1"/>
</dbReference>
<sequence length="317" mass="35641">MADHSSPRFAGSKDLAVKLDFYQNIESTMQDEPNTELDYEPDGSNIPQAMAYKFQSAGPQSVDWTTRESLPAGSEPPIEALLEDFDWSIKFQEVSEIMSLVEGTDMEDSGSSMHEDTSQLAGDKSKKTYDKFKDAPVGSIIVYLAYMIHTFRNVSDGLIDTNSILKGMQIAMRLGPQAGHPRDKWTRAKQADEVPSTWNEKNVSTAGYQPRYRTHPNRKTTSITTGLMRLVDPMPFKDLANGVKELPQGEDCGDLTCCVSYHLRHPNEDWTYPTDFAKLVNHIGGLMHISNHHTDHEAFSRWEAAMKSSMELDKEVN</sequence>
<dbReference type="AlphaFoldDB" id="A0A6A6Z8Q1"/>
<reference evidence="4" key="3">
    <citation type="submission" date="2025-04" db="UniProtKB">
        <authorList>
            <consortium name="RefSeq"/>
        </authorList>
    </citation>
    <scope>IDENTIFICATION</scope>
    <source>
        <strain evidence="4">CBS 304.34</strain>
    </source>
</reference>
<dbReference type="EMBL" id="MU003692">
    <property type="protein sequence ID" value="KAF2817386.1"/>
    <property type="molecule type" value="Genomic_DNA"/>
</dbReference>
<dbReference type="GeneID" id="54465618"/>
<evidence type="ECO:0000256" key="1">
    <source>
        <dbReference type="SAM" id="MobiDB-lite"/>
    </source>
</evidence>
<organism evidence="2">
    <name type="scientific">Mytilinidion resinicola</name>
    <dbReference type="NCBI Taxonomy" id="574789"/>
    <lineage>
        <taxon>Eukaryota</taxon>
        <taxon>Fungi</taxon>
        <taxon>Dikarya</taxon>
        <taxon>Ascomycota</taxon>
        <taxon>Pezizomycotina</taxon>
        <taxon>Dothideomycetes</taxon>
        <taxon>Pleosporomycetidae</taxon>
        <taxon>Mytilinidiales</taxon>
        <taxon>Mytilinidiaceae</taxon>
        <taxon>Mytilinidion</taxon>
    </lineage>
</organism>
<reference evidence="4" key="2">
    <citation type="submission" date="2020-04" db="EMBL/GenBank/DDBJ databases">
        <authorList>
            <consortium name="NCBI Genome Project"/>
        </authorList>
    </citation>
    <scope>NUCLEOTIDE SEQUENCE</scope>
    <source>
        <strain evidence="4">CBS 304.34</strain>
    </source>
</reference>
<name>A0A6A6Z8Q1_9PEZI</name>
<feature type="region of interest" description="Disordered" evidence="1">
    <location>
        <begin position="176"/>
        <end position="203"/>
    </location>
</feature>
<proteinExistence type="predicted"/>
<evidence type="ECO:0000313" key="3">
    <source>
        <dbReference type="Proteomes" id="UP000504636"/>
    </source>
</evidence>
<accession>A0A6A6Z8Q1</accession>
<reference evidence="2 4" key="1">
    <citation type="journal article" date="2020" name="Stud. Mycol.">
        <title>101 Dothideomycetes genomes: a test case for predicting lifestyles and emergence of pathogens.</title>
        <authorList>
            <person name="Haridas S."/>
            <person name="Albert R."/>
            <person name="Binder M."/>
            <person name="Bloem J."/>
            <person name="Labutti K."/>
            <person name="Salamov A."/>
            <person name="Andreopoulos B."/>
            <person name="Baker S."/>
            <person name="Barry K."/>
            <person name="Bills G."/>
            <person name="Bluhm B."/>
            <person name="Cannon C."/>
            <person name="Castanera R."/>
            <person name="Culley D."/>
            <person name="Daum C."/>
            <person name="Ezra D."/>
            <person name="Gonzalez J."/>
            <person name="Henrissat B."/>
            <person name="Kuo A."/>
            <person name="Liang C."/>
            <person name="Lipzen A."/>
            <person name="Lutzoni F."/>
            <person name="Magnuson J."/>
            <person name="Mondo S."/>
            <person name="Nolan M."/>
            <person name="Ohm R."/>
            <person name="Pangilinan J."/>
            <person name="Park H.-J."/>
            <person name="Ramirez L."/>
            <person name="Alfaro M."/>
            <person name="Sun H."/>
            <person name="Tritt A."/>
            <person name="Yoshinaga Y."/>
            <person name="Zwiers L.-H."/>
            <person name="Turgeon B."/>
            <person name="Goodwin S."/>
            <person name="Spatafora J."/>
            <person name="Crous P."/>
            <person name="Grigoriev I."/>
        </authorList>
    </citation>
    <scope>NUCLEOTIDE SEQUENCE</scope>
    <source>
        <strain evidence="2 4">CBS 304.34</strain>
    </source>
</reference>